<reference evidence="3" key="1">
    <citation type="submission" date="2016-06" db="EMBL/GenBank/DDBJ databases">
        <authorList>
            <person name="Sutton G."/>
            <person name="Brinkac L."/>
            <person name="Sanka R."/>
            <person name="Adams M."/>
            <person name="Lau E."/>
            <person name="Mehaffy C."/>
            <person name="Tameris M."/>
            <person name="Hatherill M."/>
            <person name="Hanekom W."/>
            <person name="Mahomed H."/>
            <person name="Mcshane H."/>
        </authorList>
    </citation>
    <scope>NUCLEOTIDE SEQUENCE [LARGE SCALE GENOMIC DNA]</scope>
    <source>
        <strain evidence="3">852002-10433_SCH5171157</strain>
    </source>
</reference>
<comment type="caution">
    <text evidence="2">The sequence shown here is derived from an EMBL/GenBank/DDBJ whole genome shotgun (WGS) entry which is preliminary data.</text>
</comment>
<dbReference type="RefSeq" id="WP_064887367.1">
    <property type="nucleotide sequence ID" value="NZ_LZSY01000187.1"/>
</dbReference>
<dbReference type="OrthoDB" id="4727162at2"/>
<name>A0A1A0VCQ8_MYCPR</name>
<evidence type="ECO:0000256" key="1">
    <source>
        <dbReference type="SAM" id="Phobius"/>
    </source>
</evidence>
<evidence type="ECO:0000313" key="2">
    <source>
        <dbReference type="EMBL" id="OBB81023.1"/>
    </source>
</evidence>
<proteinExistence type="predicted"/>
<evidence type="ECO:0000313" key="3">
    <source>
        <dbReference type="Proteomes" id="UP000094008"/>
    </source>
</evidence>
<sequence>MTNLLRRLVCGAAGALMVVALLLPWTQVQDADRIAWGLWKLTFPLCVALAACALTTAITGGRIGLNRPDVSIIGATDGLGVITTLTLAWLLFGDFPAHAGRQPALVLELVSAAAAALAAADYGPLRGAPLFPRMVEERGSDHRSSRPSVSRR</sequence>
<gene>
    <name evidence="2" type="ORF">A5779_10645</name>
</gene>
<dbReference type="Proteomes" id="UP000094008">
    <property type="component" value="Unassembled WGS sequence"/>
</dbReference>
<accession>A0A1A0VCQ8</accession>
<protein>
    <submittedName>
        <fullName evidence="2">Uncharacterized protein</fullName>
    </submittedName>
</protein>
<dbReference type="EMBL" id="LZSY01000187">
    <property type="protein sequence ID" value="OBB81023.1"/>
    <property type="molecule type" value="Genomic_DNA"/>
</dbReference>
<keyword evidence="1" id="KW-1133">Transmembrane helix</keyword>
<organism evidence="2 3">
    <name type="scientific">Mycolicibacterium peregrinum</name>
    <name type="common">Mycobacterium peregrinum</name>
    <dbReference type="NCBI Taxonomy" id="43304"/>
    <lineage>
        <taxon>Bacteria</taxon>
        <taxon>Bacillati</taxon>
        <taxon>Actinomycetota</taxon>
        <taxon>Actinomycetes</taxon>
        <taxon>Mycobacteriales</taxon>
        <taxon>Mycobacteriaceae</taxon>
        <taxon>Mycolicibacterium</taxon>
    </lineage>
</organism>
<keyword evidence="1" id="KW-0472">Membrane</keyword>
<feature type="transmembrane region" description="Helical" evidence="1">
    <location>
        <begin position="70"/>
        <end position="92"/>
    </location>
</feature>
<dbReference type="AlphaFoldDB" id="A0A1A0VCQ8"/>
<feature type="transmembrane region" description="Helical" evidence="1">
    <location>
        <begin position="38"/>
        <end position="58"/>
    </location>
</feature>
<keyword evidence="1" id="KW-0812">Transmembrane</keyword>